<feature type="chain" id="PRO_5041988079" description="Transmembrane protein" evidence="2">
    <location>
        <begin position="24"/>
        <end position="185"/>
    </location>
</feature>
<name>A0AAD4QN02_9AGAM</name>
<protein>
    <recommendedName>
        <fullName evidence="5">Transmembrane protein</fullName>
    </recommendedName>
</protein>
<keyword evidence="1" id="KW-0812">Transmembrane</keyword>
<evidence type="ECO:0000313" key="4">
    <source>
        <dbReference type="Proteomes" id="UP001203297"/>
    </source>
</evidence>
<evidence type="ECO:0008006" key="5">
    <source>
        <dbReference type="Google" id="ProtNLM"/>
    </source>
</evidence>
<evidence type="ECO:0000256" key="2">
    <source>
        <dbReference type="SAM" id="SignalP"/>
    </source>
</evidence>
<gene>
    <name evidence="3" type="ORF">B0F90DRAFT_214982</name>
</gene>
<keyword evidence="4" id="KW-1185">Reference proteome</keyword>
<sequence length="185" mass="20618">MPPLRSNKAFFSSLGSFQRFVLALSPFVSITTAQSDELTHPHPTEEGCLVPPTCDAVIRYTLTLVRRARGRHISSQALTAIVLCSTVVFCALVGCILQLPSAFFSLRNRFRSGTPAETLPIRQNSSTKRWAAHRFTWLPICRLPRLTRAPLLTRVPGVTEDGSRVHNSFSLFMPRLRLLSAKNSL</sequence>
<proteinExistence type="predicted"/>
<organism evidence="3 4">
    <name type="scientific">Multifurca ochricompacta</name>
    <dbReference type="NCBI Taxonomy" id="376703"/>
    <lineage>
        <taxon>Eukaryota</taxon>
        <taxon>Fungi</taxon>
        <taxon>Dikarya</taxon>
        <taxon>Basidiomycota</taxon>
        <taxon>Agaricomycotina</taxon>
        <taxon>Agaricomycetes</taxon>
        <taxon>Russulales</taxon>
        <taxon>Russulaceae</taxon>
        <taxon>Multifurca</taxon>
    </lineage>
</organism>
<keyword evidence="1" id="KW-1133">Transmembrane helix</keyword>
<feature type="transmembrane region" description="Helical" evidence="1">
    <location>
        <begin position="77"/>
        <end position="99"/>
    </location>
</feature>
<feature type="signal peptide" evidence="2">
    <location>
        <begin position="1"/>
        <end position="23"/>
    </location>
</feature>
<dbReference type="Proteomes" id="UP001203297">
    <property type="component" value="Unassembled WGS sequence"/>
</dbReference>
<evidence type="ECO:0000313" key="3">
    <source>
        <dbReference type="EMBL" id="KAI0302409.1"/>
    </source>
</evidence>
<keyword evidence="1" id="KW-0472">Membrane</keyword>
<comment type="caution">
    <text evidence="3">The sequence shown here is derived from an EMBL/GenBank/DDBJ whole genome shotgun (WGS) entry which is preliminary data.</text>
</comment>
<accession>A0AAD4QN02</accession>
<dbReference type="AlphaFoldDB" id="A0AAD4QN02"/>
<evidence type="ECO:0000256" key="1">
    <source>
        <dbReference type="SAM" id="Phobius"/>
    </source>
</evidence>
<reference evidence="3" key="1">
    <citation type="journal article" date="2022" name="New Phytol.">
        <title>Evolutionary transition to the ectomycorrhizal habit in the genomes of a hyperdiverse lineage of mushroom-forming fungi.</title>
        <authorList>
            <person name="Looney B."/>
            <person name="Miyauchi S."/>
            <person name="Morin E."/>
            <person name="Drula E."/>
            <person name="Courty P.E."/>
            <person name="Kohler A."/>
            <person name="Kuo A."/>
            <person name="LaButti K."/>
            <person name="Pangilinan J."/>
            <person name="Lipzen A."/>
            <person name="Riley R."/>
            <person name="Andreopoulos W."/>
            <person name="He G."/>
            <person name="Johnson J."/>
            <person name="Nolan M."/>
            <person name="Tritt A."/>
            <person name="Barry K.W."/>
            <person name="Grigoriev I.V."/>
            <person name="Nagy L.G."/>
            <person name="Hibbett D."/>
            <person name="Henrissat B."/>
            <person name="Matheny P.B."/>
            <person name="Labbe J."/>
            <person name="Martin F.M."/>
        </authorList>
    </citation>
    <scope>NUCLEOTIDE SEQUENCE</scope>
    <source>
        <strain evidence="3">BPL690</strain>
    </source>
</reference>
<keyword evidence="2" id="KW-0732">Signal</keyword>
<dbReference type="EMBL" id="WTXG01000011">
    <property type="protein sequence ID" value="KAI0302409.1"/>
    <property type="molecule type" value="Genomic_DNA"/>
</dbReference>